<evidence type="ECO:0000256" key="1">
    <source>
        <dbReference type="SAM" id="Coils"/>
    </source>
</evidence>
<proteinExistence type="predicted"/>
<evidence type="ECO:0000313" key="3">
    <source>
        <dbReference type="EMBL" id="CAI2368512.1"/>
    </source>
</evidence>
<keyword evidence="1" id="KW-0175">Coiled coil</keyword>
<accession>A0AAD1UKK4</accession>
<dbReference type="AlphaFoldDB" id="A0AAD1UKK4"/>
<protein>
    <submittedName>
        <fullName evidence="3">Uncharacterized protein</fullName>
    </submittedName>
</protein>
<gene>
    <name evidence="3" type="ORF">ECRASSUSDP1_LOCUS9805</name>
</gene>
<keyword evidence="4" id="KW-1185">Reference proteome</keyword>
<feature type="region of interest" description="Disordered" evidence="2">
    <location>
        <begin position="1"/>
        <end position="51"/>
    </location>
</feature>
<evidence type="ECO:0000256" key="2">
    <source>
        <dbReference type="SAM" id="MobiDB-lite"/>
    </source>
</evidence>
<organism evidence="3 4">
    <name type="scientific">Euplotes crassus</name>
    <dbReference type="NCBI Taxonomy" id="5936"/>
    <lineage>
        <taxon>Eukaryota</taxon>
        <taxon>Sar</taxon>
        <taxon>Alveolata</taxon>
        <taxon>Ciliophora</taxon>
        <taxon>Intramacronucleata</taxon>
        <taxon>Spirotrichea</taxon>
        <taxon>Hypotrichia</taxon>
        <taxon>Euplotida</taxon>
        <taxon>Euplotidae</taxon>
        <taxon>Moneuplotes</taxon>
    </lineage>
</organism>
<evidence type="ECO:0000313" key="4">
    <source>
        <dbReference type="Proteomes" id="UP001295684"/>
    </source>
</evidence>
<reference evidence="3" key="1">
    <citation type="submission" date="2023-07" db="EMBL/GenBank/DDBJ databases">
        <authorList>
            <consortium name="AG Swart"/>
            <person name="Singh M."/>
            <person name="Singh A."/>
            <person name="Seah K."/>
            <person name="Emmerich C."/>
        </authorList>
    </citation>
    <scope>NUCLEOTIDE SEQUENCE</scope>
    <source>
        <strain evidence="3">DP1</strain>
    </source>
</reference>
<name>A0AAD1UKK4_EUPCR</name>
<sequence>MPKSFREPAAASKAPDGIPDTVTKTMRRRDQRGNSLMQKPKENSKNIEHPYTTTAFKNNSSSKMLFASKAHGSSSLVRPKRIIYPSTGEGELPTINHDAAKQKLETLFNKNGIKKRDPLQLLTKPKKKLNLLKKLPNNLKFNSGKSYEDKALFLQKSDVKLNRTGMNQLKRGVGMKFEQANSERITTTQTKSTNRTRVGTKQGGRTRAQIIAEFFCSQNWNYLAKKSLMVKNEREHFGNSIAKFRRVKRGIRKIQQIYRQWIAKVKAKHQHEEEEKQLLKQKDEEVLLQQKQEEEKKIEEVKQKKAQPDEICEIQEVQKPEFILSEDSDIFSLNEGVDLSKFKESSGINTDEYADTIKTIKEDKKKRKEEIKGNRLDEIIEEEDESVILSPFHTKAGKVLARIIEITWERKMQRREGKKLRGLLKNLPPQCRNSYVKLMQLRKETADLQNDVTKMPIRF</sequence>
<comment type="caution">
    <text evidence="3">The sequence shown here is derived from an EMBL/GenBank/DDBJ whole genome shotgun (WGS) entry which is preliminary data.</text>
</comment>
<feature type="coiled-coil region" evidence="1">
    <location>
        <begin position="262"/>
        <end position="307"/>
    </location>
</feature>
<feature type="compositionally biased region" description="Basic and acidic residues" evidence="2">
    <location>
        <begin position="39"/>
        <end position="48"/>
    </location>
</feature>
<dbReference type="EMBL" id="CAMPGE010009647">
    <property type="protein sequence ID" value="CAI2368512.1"/>
    <property type="molecule type" value="Genomic_DNA"/>
</dbReference>
<dbReference type="Proteomes" id="UP001295684">
    <property type="component" value="Unassembled WGS sequence"/>
</dbReference>